<dbReference type="InParanoid" id="A2FI84"/>
<organism evidence="1 2">
    <name type="scientific">Trichomonas vaginalis (strain ATCC PRA-98 / G3)</name>
    <dbReference type="NCBI Taxonomy" id="412133"/>
    <lineage>
        <taxon>Eukaryota</taxon>
        <taxon>Metamonada</taxon>
        <taxon>Parabasalia</taxon>
        <taxon>Trichomonadida</taxon>
        <taxon>Trichomonadidae</taxon>
        <taxon>Trichomonas</taxon>
    </lineage>
</organism>
<reference evidence="1" key="1">
    <citation type="submission" date="2006-10" db="EMBL/GenBank/DDBJ databases">
        <authorList>
            <person name="Amadeo P."/>
            <person name="Zhao Q."/>
            <person name="Wortman J."/>
            <person name="Fraser-Liggett C."/>
            <person name="Carlton J."/>
        </authorList>
    </citation>
    <scope>NUCLEOTIDE SEQUENCE</scope>
    <source>
        <strain evidence="1">G3</strain>
    </source>
</reference>
<dbReference type="Proteomes" id="UP000001542">
    <property type="component" value="Unassembled WGS sequence"/>
</dbReference>
<dbReference type="VEuPathDB" id="TrichDB:TVAG_425500"/>
<dbReference type="KEGG" id="tva:4753115"/>
<sequence>MMMMPIQPEIDTVSIKKPVKFLTHYTSDDISKRINEAGVHVNIVQYVLFGVLGNAFKNTELLDLAVKVSQKLGIYIDRMAKRNKTALLCWFAENWMAIYPYLCSQNMIHSQKHIGNNIIIGDLKQNVVKKEIDPTNVLQLLNHH</sequence>
<evidence type="ECO:0000313" key="1">
    <source>
        <dbReference type="EMBL" id="EAX95366.1"/>
    </source>
</evidence>
<proteinExistence type="predicted"/>
<dbReference type="AlphaFoldDB" id="A2FI84"/>
<reference evidence="1" key="2">
    <citation type="journal article" date="2007" name="Science">
        <title>Draft genome sequence of the sexually transmitted pathogen Trichomonas vaginalis.</title>
        <authorList>
            <person name="Carlton J.M."/>
            <person name="Hirt R.P."/>
            <person name="Silva J.C."/>
            <person name="Delcher A.L."/>
            <person name="Schatz M."/>
            <person name="Zhao Q."/>
            <person name="Wortman J.R."/>
            <person name="Bidwell S.L."/>
            <person name="Alsmark U.C.M."/>
            <person name="Besteiro S."/>
            <person name="Sicheritz-Ponten T."/>
            <person name="Noel C.J."/>
            <person name="Dacks J.B."/>
            <person name="Foster P.G."/>
            <person name="Simillion C."/>
            <person name="Van de Peer Y."/>
            <person name="Miranda-Saavedra D."/>
            <person name="Barton G.J."/>
            <person name="Westrop G.D."/>
            <person name="Mueller S."/>
            <person name="Dessi D."/>
            <person name="Fiori P.L."/>
            <person name="Ren Q."/>
            <person name="Paulsen I."/>
            <person name="Zhang H."/>
            <person name="Bastida-Corcuera F.D."/>
            <person name="Simoes-Barbosa A."/>
            <person name="Brown M.T."/>
            <person name="Hayes R.D."/>
            <person name="Mukherjee M."/>
            <person name="Okumura C.Y."/>
            <person name="Schneider R."/>
            <person name="Smith A.J."/>
            <person name="Vanacova S."/>
            <person name="Villalvazo M."/>
            <person name="Haas B.J."/>
            <person name="Pertea M."/>
            <person name="Feldblyum T.V."/>
            <person name="Utterback T.R."/>
            <person name="Shu C.L."/>
            <person name="Osoegawa K."/>
            <person name="de Jong P.J."/>
            <person name="Hrdy I."/>
            <person name="Horvathova L."/>
            <person name="Zubacova Z."/>
            <person name="Dolezal P."/>
            <person name="Malik S.B."/>
            <person name="Logsdon J.M. Jr."/>
            <person name="Henze K."/>
            <person name="Gupta A."/>
            <person name="Wang C.C."/>
            <person name="Dunne R.L."/>
            <person name="Upcroft J.A."/>
            <person name="Upcroft P."/>
            <person name="White O."/>
            <person name="Salzberg S.L."/>
            <person name="Tang P."/>
            <person name="Chiu C.-H."/>
            <person name="Lee Y.-S."/>
            <person name="Embley T.M."/>
            <person name="Coombs G.H."/>
            <person name="Mottram J.C."/>
            <person name="Tachezy J."/>
            <person name="Fraser-Liggett C.M."/>
            <person name="Johnson P.J."/>
        </authorList>
    </citation>
    <scope>NUCLEOTIDE SEQUENCE [LARGE SCALE GENOMIC DNA]</scope>
    <source>
        <strain evidence="1">G3</strain>
    </source>
</reference>
<gene>
    <name evidence="1" type="ORF">TVAG_425500</name>
</gene>
<dbReference type="VEuPathDB" id="TrichDB:TVAGG3_0723240"/>
<accession>A2FI84</accession>
<evidence type="ECO:0000313" key="2">
    <source>
        <dbReference type="Proteomes" id="UP000001542"/>
    </source>
</evidence>
<keyword evidence="2" id="KW-1185">Reference proteome</keyword>
<protein>
    <submittedName>
        <fullName evidence="1">Uncharacterized protein</fullName>
    </submittedName>
</protein>
<dbReference type="EMBL" id="DS113809">
    <property type="protein sequence ID" value="EAX95366.1"/>
    <property type="molecule type" value="Genomic_DNA"/>
</dbReference>
<dbReference type="RefSeq" id="XP_001308296.1">
    <property type="nucleotide sequence ID" value="XM_001308295.1"/>
</dbReference>
<name>A2FI84_TRIV3</name>